<sequence length="292" mass="32845">MDGANGSVNGSWAMNGMNGSVKPSFKARNEQPTRQRTSPPPGSGILSRSFAVFARLLTWYAILTILFRCPATIEKCDETTPKICKPYFQVKQVVSPHLQPYYDAYAAPYVEIVRPYYDVVDRTVVAPGWGYATKYGAPRVAQAQAHSRAVWEKNVQPQLQRYQGLAKDQYDQSLAPYVSRVTSTMAPYYDLAKTNAMQTYYEFLLPSYEYVRPYALQGYRATSGFVMGQVVPTAAWTWNKTYIFLDGTVWPQIRAAYLENVEPQLVKISQRLGRHKDKVSTLKSAVGSGSGR</sequence>
<dbReference type="PANTHER" id="PTHR23242">
    <property type="entry name" value="TRANSCRIPTION FACTOR HOXA13"/>
    <property type="match status" value="1"/>
</dbReference>
<reference evidence="2 3" key="1">
    <citation type="journal article" date="2024" name="Commun. Biol.">
        <title>Comparative genomic analysis of thermophilic fungi reveals convergent evolutionary adaptations and gene losses.</title>
        <authorList>
            <person name="Steindorff A.S."/>
            <person name="Aguilar-Pontes M.V."/>
            <person name="Robinson A.J."/>
            <person name="Andreopoulos B."/>
            <person name="LaButti K."/>
            <person name="Kuo A."/>
            <person name="Mondo S."/>
            <person name="Riley R."/>
            <person name="Otillar R."/>
            <person name="Haridas S."/>
            <person name="Lipzen A."/>
            <person name="Grimwood J."/>
            <person name="Schmutz J."/>
            <person name="Clum A."/>
            <person name="Reid I.D."/>
            <person name="Moisan M.C."/>
            <person name="Butler G."/>
            <person name="Nguyen T.T.M."/>
            <person name="Dewar K."/>
            <person name="Conant G."/>
            <person name="Drula E."/>
            <person name="Henrissat B."/>
            <person name="Hansel C."/>
            <person name="Singer S."/>
            <person name="Hutchinson M.I."/>
            <person name="de Vries R.P."/>
            <person name="Natvig D.O."/>
            <person name="Powell A.J."/>
            <person name="Tsang A."/>
            <person name="Grigoriev I.V."/>
        </authorList>
    </citation>
    <scope>NUCLEOTIDE SEQUENCE [LARGE SCALE GENOMIC DNA]</scope>
    <source>
        <strain evidence="2 3">ATCC 24622</strain>
    </source>
</reference>
<keyword evidence="3" id="KW-1185">Reference proteome</keyword>
<protein>
    <submittedName>
        <fullName evidence="2">Uncharacterized protein</fullName>
    </submittedName>
</protein>
<dbReference type="EMBL" id="JAZHXJ010000452">
    <property type="protein sequence ID" value="KAL1860568.1"/>
    <property type="molecule type" value="Genomic_DNA"/>
</dbReference>
<dbReference type="PANTHER" id="PTHR23242:SF9">
    <property type="entry name" value="TRANSCRIPTION FACTOR HOXA13"/>
    <property type="match status" value="1"/>
</dbReference>
<comment type="caution">
    <text evidence="2">The sequence shown here is derived from an EMBL/GenBank/DDBJ whole genome shotgun (WGS) entry which is preliminary data.</text>
</comment>
<evidence type="ECO:0000256" key="1">
    <source>
        <dbReference type="SAM" id="MobiDB-lite"/>
    </source>
</evidence>
<accession>A0ABR3WFD0</accession>
<organism evidence="2 3">
    <name type="scientific">Phialemonium thermophilum</name>
    <dbReference type="NCBI Taxonomy" id="223376"/>
    <lineage>
        <taxon>Eukaryota</taxon>
        <taxon>Fungi</taxon>
        <taxon>Dikarya</taxon>
        <taxon>Ascomycota</taxon>
        <taxon>Pezizomycotina</taxon>
        <taxon>Sordariomycetes</taxon>
        <taxon>Sordariomycetidae</taxon>
        <taxon>Cephalothecales</taxon>
        <taxon>Cephalothecaceae</taxon>
        <taxon>Phialemonium</taxon>
    </lineage>
</organism>
<evidence type="ECO:0000313" key="2">
    <source>
        <dbReference type="EMBL" id="KAL1860568.1"/>
    </source>
</evidence>
<feature type="compositionally biased region" description="Polar residues" evidence="1">
    <location>
        <begin position="1"/>
        <end position="12"/>
    </location>
</feature>
<proteinExistence type="predicted"/>
<dbReference type="Proteomes" id="UP001586593">
    <property type="component" value="Unassembled WGS sequence"/>
</dbReference>
<gene>
    <name evidence="2" type="ORF">VTK73DRAFT_7276</name>
</gene>
<feature type="region of interest" description="Disordered" evidence="1">
    <location>
        <begin position="1"/>
        <end position="42"/>
    </location>
</feature>
<name>A0ABR3WFD0_9PEZI</name>
<evidence type="ECO:0000313" key="3">
    <source>
        <dbReference type="Proteomes" id="UP001586593"/>
    </source>
</evidence>